<evidence type="ECO:0000256" key="2">
    <source>
        <dbReference type="ARBA" id="ARBA00023125"/>
    </source>
</evidence>
<dbReference type="InterPro" id="IPR011008">
    <property type="entry name" value="Dimeric_a/b-barrel"/>
</dbReference>
<feature type="domain" description="HTH asnC-type" evidence="5">
    <location>
        <begin position="55"/>
        <end position="116"/>
    </location>
</feature>
<sequence length="204" mass="21643">MFCGLTAIVPKKIHPQAHPHAVDSVEEIYSGVMPKDRRTPGPAPRAAPGTPAGGLDEVDRELVRLLTADGRMPNNALAEATGIAPSTCLMRVRSLRDRGVIKGFHADVDLGALGQPLQALVAVRIGAHSRDEINRFRTKVPGLPGVLSLFHVSGANDYLLHVSAASPDALREFVLDHLTADPAVVHAETSLIFEHVRGGPASEG</sequence>
<dbReference type="PANTHER" id="PTHR30154:SF54">
    <property type="entry name" value="POSSIBLE TRANSCRIPTIONAL REGULATORY PROTEIN (PROBABLY LRP_ASNC-FAMILY)"/>
    <property type="match status" value="1"/>
</dbReference>
<keyword evidence="7" id="KW-1185">Reference proteome</keyword>
<dbReference type="Gene3D" id="1.10.10.10">
    <property type="entry name" value="Winged helix-like DNA-binding domain superfamily/Winged helix DNA-binding domain"/>
    <property type="match status" value="1"/>
</dbReference>
<dbReference type="Gene3D" id="3.30.70.920">
    <property type="match status" value="1"/>
</dbReference>
<dbReference type="PANTHER" id="PTHR30154">
    <property type="entry name" value="LEUCINE-RESPONSIVE REGULATORY PROTEIN"/>
    <property type="match status" value="1"/>
</dbReference>
<evidence type="ECO:0000313" key="6">
    <source>
        <dbReference type="EMBL" id="TCO24564.1"/>
    </source>
</evidence>
<evidence type="ECO:0000256" key="4">
    <source>
        <dbReference type="SAM" id="MobiDB-lite"/>
    </source>
</evidence>
<keyword evidence="3" id="KW-0804">Transcription</keyword>
<dbReference type="InterPro" id="IPR019887">
    <property type="entry name" value="Tscrpt_reg_AsnC/Lrp_C"/>
</dbReference>
<keyword evidence="2 6" id="KW-0238">DNA-binding</keyword>
<dbReference type="GO" id="GO:0043200">
    <property type="term" value="P:response to amino acid"/>
    <property type="evidence" value="ECO:0007669"/>
    <property type="project" value="TreeGrafter"/>
</dbReference>
<dbReference type="EMBL" id="SLWN01000008">
    <property type="protein sequence ID" value="TCO24564.1"/>
    <property type="molecule type" value="Genomic_DNA"/>
</dbReference>
<reference evidence="6 7" key="1">
    <citation type="journal article" date="2015" name="Stand. Genomic Sci.">
        <title>Genomic Encyclopedia of Bacterial and Archaeal Type Strains, Phase III: the genomes of soil and plant-associated and newly described type strains.</title>
        <authorList>
            <person name="Whitman W.B."/>
            <person name="Woyke T."/>
            <person name="Klenk H.P."/>
            <person name="Zhou Y."/>
            <person name="Lilburn T.G."/>
            <person name="Beck B.J."/>
            <person name="De Vos P."/>
            <person name="Vandamme P."/>
            <person name="Eisen J.A."/>
            <person name="Garrity G."/>
            <person name="Hugenholtz P."/>
            <person name="Kyrpides N.C."/>
        </authorList>
    </citation>
    <scope>NUCLEOTIDE SEQUENCE [LARGE SCALE GENOMIC DNA]</scope>
    <source>
        <strain evidence="6 7">VKM Ac-2572</strain>
    </source>
</reference>
<dbReference type="CDD" id="cd00090">
    <property type="entry name" value="HTH_ARSR"/>
    <property type="match status" value="1"/>
</dbReference>
<dbReference type="PRINTS" id="PR00033">
    <property type="entry name" value="HTHASNC"/>
</dbReference>
<evidence type="ECO:0000256" key="3">
    <source>
        <dbReference type="ARBA" id="ARBA00023163"/>
    </source>
</evidence>
<dbReference type="SMART" id="SM00344">
    <property type="entry name" value="HTH_ASNC"/>
    <property type="match status" value="1"/>
</dbReference>
<feature type="region of interest" description="Disordered" evidence="4">
    <location>
        <begin position="33"/>
        <end position="55"/>
    </location>
</feature>
<protein>
    <submittedName>
        <fullName evidence="6">DNA-binding Lrp family transcriptional regulator</fullName>
    </submittedName>
</protein>
<dbReference type="Pfam" id="PF13404">
    <property type="entry name" value="HTH_AsnC-type"/>
    <property type="match status" value="1"/>
</dbReference>
<dbReference type="InterPro" id="IPR036390">
    <property type="entry name" value="WH_DNA-bd_sf"/>
</dbReference>
<dbReference type="InterPro" id="IPR019888">
    <property type="entry name" value="Tscrpt_reg_AsnC-like"/>
</dbReference>
<dbReference type="Pfam" id="PF01037">
    <property type="entry name" value="AsnC_trans_reg"/>
    <property type="match status" value="1"/>
</dbReference>
<comment type="caution">
    <text evidence="6">The sequence shown here is derived from an EMBL/GenBank/DDBJ whole genome shotgun (WGS) entry which is preliminary data.</text>
</comment>
<accession>A0A4R2HB39</accession>
<dbReference type="PROSITE" id="PS50956">
    <property type="entry name" value="HTH_ASNC_2"/>
    <property type="match status" value="1"/>
</dbReference>
<organism evidence="6 7">
    <name type="scientific">Kribbella steppae</name>
    <dbReference type="NCBI Taxonomy" id="2512223"/>
    <lineage>
        <taxon>Bacteria</taxon>
        <taxon>Bacillati</taxon>
        <taxon>Actinomycetota</taxon>
        <taxon>Actinomycetes</taxon>
        <taxon>Propionibacteriales</taxon>
        <taxon>Kribbellaceae</taxon>
        <taxon>Kribbella</taxon>
    </lineage>
</organism>
<gene>
    <name evidence="6" type="ORF">EV652_10895</name>
</gene>
<dbReference type="GO" id="GO:0043565">
    <property type="term" value="F:sequence-specific DNA binding"/>
    <property type="evidence" value="ECO:0007669"/>
    <property type="project" value="InterPro"/>
</dbReference>
<dbReference type="AlphaFoldDB" id="A0A4R2HB39"/>
<evidence type="ECO:0000313" key="7">
    <source>
        <dbReference type="Proteomes" id="UP000294508"/>
    </source>
</evidence>
<dbReference type="SUPFAM" id="SSF54909">
    <property type="entry name" value="Dimeric alpha+beta barrel"/>
    <property type="match status" value="1"/>
</dbReference>
<dbReference type="InterPro" id="IPR000485">
    <property type="entry name" value="AsnC-type_HTH_dom"/>
</dbReference>
<name>A0A4R2HB39_9ACTN</name>
<feature type="compositionally biased region" description="Low complexity" evidence="4">
    <location>
        <begin position="44"/>
        <end position="54"/>
    </location>
</feature>
<evidence type="ECO:0000256" key="1">
    <source>
        <dbReference type="ARBA" id="ARBA00023015"/>
    </source>
</evidence>
<dbReference type="GO" id="GO:0005829">
    <property type="term" value="C:cytosol"/>
    <property type="evidence" value="ECO:0007669"/>
    <property type="project" value="TreeGrafter"/>
</dbReference>
<dbReference type="InterPro" id="IPR011991">
    <property type="entry name" value="ArsR-like_HTH"/>
</dbReference>
<keyword evidence="1" id="KW-0805">Transcription regulation</keyword>
<dbReference type="Proteomes" id="UP000294508">
    <property type="component" value="Unassembled WGS sequence"/>
</dbReference>
<evidence type="ECO:0000259" key="5">
    <source>
        <dbReference type="PROSITE" id="PS50956"/>
    </source>
</evidence>
<proteinExistence type="predicted"/>
<dbReference type="InterPro" id="IPR036388">
    <property type="entry name" value="WH-like_DNA-bd_sf"/>
</dbReference>
<dbReference type="SUPFAM" id="SSF46785">
    <property type="entry name" value="Winged helix' DNA-binding domain"/>
    <property type="match status" value="1"/>
</dbReference>